<evidence type="ECO:0000259" key="3">
    <source>
        <dbReference type="PROSITE" id="PS51459"/>
    </source>
</evidence>
<protein>
    <submittedName>
        <fullName evidence="4">Cell filamentation protein Fic</fullName>
    </submittedName>
</protein>
<dbReference type="Proteomes" id="UP000252345">
    <property type="component" value="Unassembled WGS sequence"/>
</dbReference>
<feature type="domain" description="Fido" evidence="3">
    <location>
        <begin position="156"/>
        <end position="304"/>
    </location>
</feature>
<evidence type="ECO:0000313" key="5">
    <source>
        <dbReference type="Proteomes" id="UP000252345"/>
    </source>
</evidence>
<keyword evidence="2" id="KW-0067">ATP-binding</keyword>
<dbReference type="InterPro" id="IPR003812">
    <property type="entry name" value="Fido"/>
</dbReference>
<dbReference type="SUPFAM" id="SSF140931">
    <property type="entry name" value="Fic-like"/>
    <property type="match status" value="1"/>
</dbReference>
<keyword evidence="2" id="KW-0547">Nucleotide-binding</keyword>
<dbReference type="PANTHER" id="PTHR13504:SF40">
    <property type="entry name" value="FIDO DOMAIN-CONTAINING PROTEIN"/>
    <property type="match status" value="1"/>
</dbReference>
<gene>
    <name evidence="4" type="ORF">CRD59_01430</name>
</gene>
<evidence type="ECO:0000313" key="4">
    <source>
        <dbReference type="EMBL" id="RBP99881.1"/>
    </source>
</evidence>
<sequence>MSDDYWDLARVFHADRSGDARARHEGEARRRVEADSSFRTGVVTALGELFTATPRVLSLKLGDLARAERRIAVLWEVLPQTAREEYLAQAVSQELLVTNAMEGVKSTRKETDRAVESVRNGALPGGGTAGSAKPVRFGEFARLYLALTDGTAALPQSLEDIRRIYDAVAGGEVAEADRPDGELFRAHAVSVEGPRGPEHQGMSGELRIGQALTQMMAMVANPGIPGLQSAIMAHFVFEYVHPFYDGNGRTGRYLLALYLKDELTLPTILSLSRVIAECKNKYYKAFRQAEGKLNCGELTSFVLTLLDFIGQAQAELIDRFEAQAGQMDRAVGLGRQLGEEHGLARQAVSLLEFLMEDYVAGGRRGLTLDDASARLGLGKQSARAYLGQLADSGLAEYAARRPLRVSLSADLAERLDE</sequence>
<proteinExistence type="predicted"/>
<dbReference type="PROSITE" id="PS51459">
    <property type="entry name" value="FIDO"/>
    <property type="match status" value="1"/>
</dbReference>
<dbReference type="OrthoDB" id="9813719at2"/>
<feature type="binding site" evidence="2">
    <location>
        <begin position="245"/>
        <end position="252"/>
    </location>
    <ligand>
        <name>ATP</name>
        <dbReference type="ChEBI" id="CHEBI:30616"/>
    </ligand>
</feature>
<dbReference type="PANTHER" id="PTHR13504">
    <property type="entry name" value="FIDO DOMAIN-CONTAINING PROTEIN DDB_G0283145"/>
    <property type="match status" value="1"/>
</dbReference>
<reference evidence="4 5" key="1">
    <citation type="submission" date="2017-10" db="EMBL/GenBank/DDBJ databases">
        <title>Bifidobacterium xylocopum sp. nov. and Bifidobacterium aemilianum sp. nov., from the carpenter bee (Xylocopa violacea) digestive tract.</title>
        <authorList>
            <person name="Alberoni D."/>
            <person name="Baffoni L."/>
            <person name="Di Gioia D."/>
            <person name="Gaggia F."/>
            <person name="Biavati B."/>
        </authorList>
    </citation>
    <scope>NUCLEOTIDE SEQUENCE [LARGE SCALE GENOMIC DNA]</scope>
    <source>
        <strain evidence="4 5">XV2</strain>
    </source>
</reference>
<comment type="caution">
    <text evidence="4">The sequence shown here is derived from an EMBL/GenBank/DDBJ whole genome shotgun (WGS) entry which is preliminary data.</text>
</comment>
<dbReference type="Gene3D" id="1.10.3290.10">
    <property type="entry name" value="Fido-like domain"/>
    <property type="match status" value="1"/>
</dbReference>
<dbReference type="Pfam" id="PF02661">
    <property type="entry name" value="Fic"/>
    <property type="match status" value="1"/>
</dbReference>
<accession>A0A366KGR8</accession>
<feature type="active site" evidence="1">
    <location>
        <position position="241"/>
    </location>
</feature>
<dbReference type="RefSeq" id="WP_113852977.1">
    <property type="nucleotide sequence ID" value="NZ_PDCH01000002.1"/>
</dbReference>
<evidence type="ECO:0000256" key="1">
    <source>
        <dbReference type="PIRSR" id="PIRSR640198-1"/>
    </source>
</evidence>
<evidence type="ECO:0000256" key="2">
    <source>
        <dbReference type="PIRSR" id="PIRSR640198-2"/>
    </source>
</evidence>
<dbReference type="InterPro" id="IPR036597">
    <property type="entry name" value="Fido-like_dom_sf"/>
</dbReference>
<feature type="binding site" evidence="2">
    <location>
        <position position="294"/>
    </location>
    <ligand>
        <name>ATP</name>
        <dbReference type="ChEBI" id="CHEBI:30616"/>
    </ligand>
</feature>
<feature type="binding site" evidence="2">
    <location>
        <begin position="282"/>
        <end position="283"/>
    </location>
    <ligand>
        <name>ATP</name>
        <dbReference type="ChEBI" id="CHEBI:30616"/>
    </ligand>
</feature>
<dbReference type="InterPro" id="IPR040198">
    <property type="entry name" value="Fido_containing"/>
</dbReference>
<name>A0A366KGR8_9BIFI</name>
<dbReference type="GO" id="GO:0005524">
    <property type="term" value="F:ATP binding"/>
    <property type="evidence" value="ECO:0007669"/>
    <property type="project" value="UniProtKB-KW"/>
</dbReference>
<keyword evidence="5" id="KW-1185">Reference proteome</keyword>
<dbReference type="EMBL" id="PDCH01000002">
    <property type="protein sequence ID" value="RBP99881.1"/>
    <property type="molecule type" value="Genomic_DNA"/>
</dbReference>
<organism evidence="4 5">
    <name type="scientific">Bifidobacterium xylocopae</name>
    <dbReference type="NCBI Taxonomy" id="2493119"/>
    <lineage>
        <taxon>Bacteria</taxon>
        <taxon>Bacillati</taxon>
        <taxon>Actinomycetota</taxon>
        <taxon>Actinomycetes</taxon>
        <taxon>Bifidobacteriales</taxon>
        <taxon>Bifidobacteriaceae</taxon>
        <taxon>Bifidobacterium</taxon>
    </lineage>
</organism>
<dbReference type="AlphaFoldDB" id="A0A366KGR8"/>